<evidence type="ECO:0000259" key="3">
    <source>
        <dbReference type="Pfam" id="PF01494"/>
    </source>
</evidence>
<dbReference type="Gene3D" id="3.30.70.2450">
    <property type="match status" value="1"/>
</dbReference>
<dbReference type="Gene3D" id="3.40.30.120">
    <property type="match status" value="1"/>
</dbReference>
<evidence type="ECO:0000256" key="2">
    <source>
        <dbReference type="SAM" id="MobiDB-lite"/>
    </source>
</evidence>
<dbReference type="Gene3D" id="3.50.50.60">
    <property type="entry name" value="FAD/NAD(P)-binding domain"/>
    <property type="match status" value="1"/>
</dbReference>
<accession>A0A4Q8BAW9</accession>
<name>A0A4Q8BAW9_9ACTN</name>
<dbReference type="NCBIfam" id="NF004829">
    <property type="entry name" value="PRK06183.1-3"/>
    <property type="match status" value="1"/>
</dbReference>
<dbReference type="GO" id="GO:0071949">
    <property type="term" value="F:FAD binding"/>
    <property type="evidence" value="ECO:0007669"/>
    <property type="project" value="InterPro"/>
</dbReference>
<evidence type="ECO:0000256" key="1">
    <source>
        <dbReference type="ARBA" id="ARBA00023002"/>
    </source>
</evidence>
<gene>
    <name evidence="4" type="ORF">EV384_2859</name>
</gene>
<reference evidence="4 5" key="1">
    <citation type="submission" date="2019-02" db="EMBL/GenBank/DDBJ databases">
        <title>Sequencing the genomes of 1000 actinobacteria strains.</title>
        <authorList>
            <person name="Klenk H.-P."/>
        </authorList>
    </citation>
    <scope>NUCLEOTIDE SEQUENCE [LARGE SCALE GENOMIC DNA]</scope>
    <source>
        <strain evidence="4 5">DSM 45612</strain>
    </source>
</reference>
<proteinExistence type="predicted"/>
<feature type="region of interest" description="Disordered" evidence="2">
    <location>
        <begin position="508"/>
        <end position="534"/>
    </location>
</feature>
<dbReference type="PRINTS" id="PR00420">
    <property type="entry name" value="RNGMNOXGNASE"/>
</dbReference>
<evidence type="ECO:0000313" key="4">
    <source>
        <dbReference type="EMBL" id="RZU74401.1"/>
    </source>
</evidence>
<dbReference type="InterPro" id="IPR002938">
    <property type="entry name" value="FAD-bd"/>
</dbReference>
<dbReference type="GO" id="GO:0008688">
    <property type="term" value="F:3-(3-hydroxyphenyl)propionate hydroxylase activity"/>
    <property type="evidence" value="ECO:0007669"/>
    <property type="project" value="TreeGrafter"/>
</dbReference>
<organism evidence="4 5">
    <name type="scientific">Micromonospora kangleipakensis</name>
    <dbReference type="NCBI Taxonomy" id="1077942"/>
    <lineage>
        <taxon>Bacteria</taxon>
        <taxon>Bacillati</taxon>
        <taxon>Actinomycetota</taxon>
        <taxon>Actinomycetes</taxon>
        <taxon>Micromonosporales</taxon>
        <taxon>Micromonosporaceae</taxon>
        <taxon>Micromonospora</taxon>
    </lineage>
</organism>
<dbReference type="Proteomes" id="UP000294114">
    <property type="component" value="Unassembled WGS sequence"/>
</dbReference>
<comment type="caution">
    <text evidence="4">The sequence shown here is derived from an EMBL/GenBank/DDBJ whole genome shotgun (WGS) entry which is preliminary data.</text>
</comment>
<dbReference type="InterPro" id="IPR036188">
    <property type="entry name" value="FAD/NAD-bd_sf"/>
</dbReference>
<protein>
    <submittedName>
        <fullName evidence="4">3-(3-hydroxy-phenyl)propionate hydroxylase</fullName>
    </submittedName>
</protein>
<dbReference type="InterPro" id="IPR050631">
    <property type="entry name" value="PheA/TfdB_FAD_monoxygenase"/>
</dbReference>
<dbReference type="SUPFAM" id="SSF51905">
    <property type="entry name" value="FAD/NAD(P)-binding domain"/>
    <property type="match status" value="1"/>
</dbReference>
<dbReference type="PANTHER" id="PTHR43476">
    <property type="entry name" value="3-(3-HYDROXY-PHENYL)PROPIONATE/3-HYDROXYCINNAMIC ACID HYDROXYLASE"/>
    <property type="match status" value="1"/>
</dbReference>
<dbReference type="AlphaFoldDB" id="A0A4Q8BAW9"/>
<keyword evidence="5" id="KW-1185">Reference proteome</keyword>
<feature type="compositionally biased region" description="Pro residues" evidence="2">
    <location>
        <begin position="509"/>
        <end position="534"/>
    </location>
</feature>
<evidence type="ECO:0000313" key="5">
    <source>
        <dbReference type="Proteomes" id="UP000294114"/>
    </source>
</evidence>
<keyword evidence="1" id="KW-0560">Oxidoreductase</keyword>
<feature type="domain" description="FAD-binding" evidence="3">
    <location>
        <begin position="7"/>
        <end position="347"/>
    </location>
</feature>
<dbReference type="RefSeq" id="WP_130333639.1">
    <property type="nucleotide sequence ID" value="NZ_SHLD01000001.1"/>
</dbReference>
<dbReference type="OrthoDB" id="3647401at2"/>
<dbReference type="EMBL" id="SHLD01000001">
    <property type="protein sequence ID" value="RZU74401.1"/>
    <property type="molecule type" value="Genomic_DNA"/>
</dbReference>
<dbReference type="PANTHER" id="PTHR43476:SF3">
    <property type="entry name" value="FAD-BINDING MONOOXYGENASE"/>
    <property type="match status" value="1"/>
</dbReference>
<dbReference type="GO" id="GO:0019622">
    <property type="term" value="P:3-(3-hydroxy)phenylpropionate catabolic process"/>
    <property type="evidence" value="ECO:0007669"/>
    <property type="project" value="TreeGrafter"/>
</dbReference>
<sequence>MNTELPEYDVIIVGYGPVGVTTANLLGGMGVRVAVVERDASIYPRARAISTDEETIRIWQAIGLAERLKEDMLAGRPIDFVDARGRSFLSLAPAPRGNGHPPQLFIYQPAMEEVLRDGVSRYPNVEVLLGHDCELVEQDSDSVTVTARDLTDDRLRTLRGAYLIAADGGSSPIRTGLGVGFDGRTYHDRWVVIDTKVKRGWDTVDRLRFHCDPARPAVDCPTPLGHHRWEFPVLPDEDEQDLVSHDYIWRLLRRYGRTPDEVEILRAVIYSHHVRFAARWRVGRIFLAGDAAHAMPPWIGEGMSSGVRDAGNLCWKLAGVLRGELPDDVLDSYEVERKPHVREMTAQAVRFGRIITERRPGLTALRNIAFRLVMRVPAIRAYMQEARWFPDNSYRKGLLDHTGGNRAVGKQLPQPWVQTDGGDRARLDDVLAGRWTLLHTGQARPWPAWAAGGISCLQVTPAGSAPAPGTIVDDEDVLIPWMRQHHATVLALRPDVVVYAAATGDADLPRPPFVHPPQSPVAEQTPPPAATTAP</sequence>
<dbReference type="Pfam" id="PF01494">
    <property type="entry name" value="FAD_binding_3"/>
    <property type="match status" value="1"/>
</dbReference>